<evidence type="ECO:0000256" key="1">
    <source>
        <dbReference type="SAM" id="MobiDB-lite"/>
    </source>
</evidence>
<organism evidence="2 3">
    <name type="scientific">Brassica campestris</name>
    <name type="common">Field mustard</name>
    <dbReference type="NCBI Taxonomy" id="3711"/>
    <lineage>
        <taxon>Eukaryota</taxon>
        <taxon>Viridiplantae</taxon>
        <taxon>Streptophyta</taxon>
        <taxon>Embryophyta</taxon>
        <taxon>Tracheophyta</taxon>
        <taxon>Spermatophyta</taxon>
        <taxon>Magnoliopsida</taxon>
        <taxon>eudicotyledons</taxon>
        <taxon>Gunneridae</taxon>
        <taxon>Pentapetalae</taxon>
        <taxon>rosids</taxon>
        <taxon>malvids</taxon>
        <taxon>Brassicales</taxon>
        <taxon>Brassicaceae</taxon>
        <taxon>Brassiceae</taxon>
        <taxon>Brassica</taxon>
    </lineage>
</organism>
<protein>
    <submittedName>
        <fullName evidence="2">Uncharacterized protein</fullName>
    </submittedName>
</protein>
<reference evidence="3" key="2">
    <citation type="journal article" date="2018" name="Hortic Res">
        <title>Improved Brassica rapa reference genome by single-molecule sequencing and chromosome conformation capture technologies.</title>
        <authorList>
            <person name="Zhang L."/>
            <person name="Cai X."/>
            <person name="Wu J."/>
            <person name="Liu M."/>
            <person name="Grob S."/>
            <person name="Cheng F."/>
            <person name="Liang J."/>
            <person name="Cai C."/>
            <person name="Liu Z."/>
            <person name="Liu B."/>
            <person name="Wang F."/>
            <person name="Li S."/>
            <person name="Liu F."/>
            <person name="Li X."/>
            <person name="Cheng L."/>
            <person name="Yang W."/>
            <person name="Li M.H."/>
            <person name="Grossniklaus U."/>
            <person name="Zheng H."/>
            <person name="Wang X."/>
        </authorList>
    </citation>
    <scope>NUCLEOTIDE SEQUENCE [LARGE SCALE GENOMIC DNA]</scope>
    <source>
        <strain evidence="3">cv. Chiifu-401-42</strain>
    </source>
</reference>
<reference evidence="2" key="3">
    <citation type="submission" date="2023-03" db="UniProtKB">
        <authorList>
            <consortium name="EnsemblPlants"/>
        </authorList>
    </citation>
    <scope>IDENTIFICATION</scope>
    <source>
        <strain evidence="2">cv. Chiifu-401-42</strain>
    </source>
</reference>
<reference evidence="3" key="1">
    <citation type="journal article" date="2011" name="Nat. Genet.">
        <title>The genome of the mesopolyploid crop species Brassica rapa.</title>
        <authorList>
            <consortium name="Brassica rapa Genome Sequencing Project Consortium"/>
            <person name="Wang X."/>
            <person name="Wang H."/>
            <person name="Wang J."/>
            <person name="Sun R."/>
            <person name="Wu J."/>
            <person name="Liu S."/>
            <person name="Bai Y."/>
            <person name="Mun J.H."/>
            <person name="Bancroft I."/>
            <person name="Cheng F."/>
            <person name="Huang S."/>
            <person name="Li X."/>
            <person name="Hua W."/>
            <person name="Wang J."/>
            <person name="Wang X."/>
            <person name="Freeling M."/>
            <person name="Pires J.C."/>
            <person name="Paterson A.H."/>
            <person name="Chalhoub B."/>
            <person name="Wang B."/>
            <person name="Hayward A."/>
            <person name="Sharpe A.G."/>
            <person name="Park B.S."/>
            <person name="Weisshaar B."/>
            <person name="Liu B."/>
            <person name="Li B."/>
            <person name="Liu B."/>
            <person name="Tong C."/>
            <person name="Song C."/>
            <person name="Duran C."/>
            <person name="Peng C."/>
            <person name="Geng C."/>
            <person name="Koh C."/>
            <person name="Lin C."/>
            <person name="Edwards D."/>
            <person name="Mu D."/>
            <person name="Shen D."/>
            <person name="Soumpourou E."/>
            <person name="Li F."/>
            <person name="Fraser F."/>
            <person name="Conant G."/>
            <person name="Lassalle G."/>
            <person name="King G.J."/>
            <person name="Bonnema G."/>
            <person name="Tang H."/>
            <person name="Wang H."/>
            <person name="Belcram H."/>
            <person name="Zhou H."/>
            <person name="Hirakawa H."/>
            <person name="Abe H."/>
            <person name="Guo H."/>
            <person name="Wang H."/>
            <person name="Jin H."/>
            <person name="Parkin I.A."/>
            <person name="Batley J."/>
            <person name="Kim J.S."/>
            <person name="Just J."/>
            <person name="Li J."/>
            <person name="Xu J."/>
            <person name="Deng J."/>
            <person name="Kim J.A."/>
            <person name="Li J."/>
            <person name="Yu J."/>
            <person name="Meng J."/>
            <person name="Wang J."/>
            <person name="Min J."/>
            <person name="Poulain J."/>
            <person name="Wang J."/>
            <person name="Hatakeyama K."/>
            <person name="Wu K."/>
            <person name="Wang L."/>
            <person name="Fang L."/>
            <person name="Trick M."/>
            <person name="Links M.G."/>
            <person name="Zhao M."/>
            <person name="Jin M."/>
            <person name="Ramchiary N."/>
            <person name="Drou N."/>
            <person name="Berkman P.J."/>
            <person name="Cai Q."/>
            <person name="Huang Q."/>
            <person name="Li R."/>
            <person name="Tabata S."/>
            <person name="Cheng S."/>
            <person name="Zhang S."/>
            <person name="Zhang S."/>
            <person name="Huang S."/>
            <person name="Sato S."/>
            <person name="Sun S."/>
            <person name="Kwon S.J."/>
            <person name="Choi S.R."/>
            <person name="Lee T.H."/>
            <person name="Fan W."/>
            <person name="Zhao X."/>
            <person name="Tan X."/>
            <person name="Xu X."/>
            <person name="Wang Y."/>
            <person name="Qiu Y."/>
            <person name="Yin Y."/>
            <person name="Li Y."/>
            <person name="Du Y."/>
            <person name="Liao Y."/>
            <person name="Lim Y."/>
            <person name="Narusaka Y."/>
            <person name="Wang Y."/>
            <person name="Wang Z."/>
            <person name="Li Z."/>
            <person name="Wang Z."/>
            <person name="Xiong Z."/>
            <person name="Zhang Z."/>
        </authorList>
    </citation>
    <scope>NUCLEOTIDE SEQUENCE [LARGE SCALE GENOMIC DNA]</scope>
    <source>
        <strain evidence="3">cv. Chiifu-401-42</strain>
    </source>
</reference>
<evidence type="ECO:0000313" key="2">
    <source>
        <dbReference type="EnsemblPlants" id="Bra040615.1-P"/>
    </source>
</evidence>
<accession>M4FHN7</accession>
<sequence>MSADNLNNQQTRDGDAVDNNVEYTPAANIIAVNVNTAAFEEVKNLTERTRVVLPRGTTRVCGRRLDFVTPLDRFGNAQGKSSGKNPDKITPAPTQENLGDLPPIVEDKEEGEIGRFDVDSSSQSEPMDEYANVHPRRTRNRAAKYDSQVDNPMNRRKRSYLLGRT</sequence>
<dbReference type="Gramene" id="Bra040615.1">
    <property type="protein sequence ID" value="Bra040615.1-P"/>
    <property type="gene ID" value="Bra040615"/>
</dbReference>
<feature type="region of interest" description="Disordered" evidence="1">
    <location>
        <begin position="73"/>
        <end position="165"/>
    </location>
</feature>
<proteinExistence type="predicted"/>
<dbReference type="InParanoid" id="M4FHN7"/>
<dbReference type="HOGENOM" id="CLU_1613162_0_0_1"/>
<keyword evidence="3" id="KW-1185">Reference proteome</keyword>
<evidence type="ECO:0000313" key="3">
    <source>
        <dbReference type="Proteomes" id="UP000011750"/>
    </source>
</evidence>
<name>M4FHN7_BRACM</name>
<dbReference type="AlphaFoldDB" id="M4FHN7"/>
<dbReference type="Proteomes" id="UP000011750">
    <property type="component" value="Unassembled WGS sequence"/>
</dbReference>
<dbReference type="EnsemblPlants" id="Bra040615.1">
    <property type="protein sequence ID" value="Bra040615.1-P"/>
    <property type="gene ID" value="Bra040615"/>
</dbReference>